<evidence type="ECO:0000259" key="8">
    <source>
        <dbReference type="PROSITE" id="PS50123"/>
    </source>
</evidence>
<dbReference type="InterPro" id="IPR000780">
    <property type="entry name" value="CheR_MeTrfase"/>
</dbReference>
<keyword evidence="6" id="KW-0597">Phosphoprotein</keyword>
<dbReference type="SUPFAM" id="SSF47757">
    <property type="entry name" value="Chemotaxis receptor methyltransferase CheR, N-terminal domain"/>
    <property type="match status" value="1"/>
</dbReference>
<feature type="domain" description="Response regulatory" evidence="7">
    <location>
        <begin position="324"/>
        <end position="441"/>
    </location>
</feature>
<dbReference type="CDD" id="cd17541">
    <property type="entry name" value="REC_CheB-like"/>
    <property type="match status" value="1"/>
</dbReference>
<sequence length="627" mass="69885">MSQAAVGTISKDFVNLIEKVSNVVHKISGNRLGDKQAYMVETRVKKRMMELGLKTADEYVKYIDQNLDHESYILVGLITTHHTFFFREFPHFEILKAKLPELLAGAKKRGDKNLTVWSAACSRGHEVYSLAMFLDFHIPQIDPSMSFKILGTDIDGESVKIANNGVYHHNEIKEIPMNFMGNNWAKGTGDIAMYAKVKSNLKSKCEFKPGNLLKVSEAVKDQKFDVIFCRNVFIYFETPQIEAISKELIARLHPHGVYFSGISEPLSGMKLEINSIGPSAYMHKAATPTASAKAPTPAAAGNVLPMRSAAVAPSPVSYQPQILRVMCVDDSPSILTLLKKVLTPEHGFEVVATAINGKDAMEKMKTIKIDLMTLDIHMPEMDGIAYLEKNHTKSHPPVMIISSASRADSDTAMRAFKFGATDYVEKPALTNLEERGEEIRTKLKSIAGSAQRPMVSSFDKENQKTFVIANPEKKMRVMLGSLSDLPMFKAFFNETDNSQPPTFIFFEGAGEILEGIVKEHQRDFKKSVVFFDSMETKLAPNTIYFVDFKKYFSMVHSKYGTMPTSIMAYGNTSAHAAKQVSAWRGVELLLEDLGEKGNAKHPLKAYASDVVPATSFPYMSCRYLSTK</sequence>
<dbReference type="InterPro" id="IPR036804">
    <property type="entry name" value="CheR_N_sf"/>
</dbReference>
<organism evidence="9 10">
    <name type="scientific">Bacteriovorax antarcticus</name>
    <dbReference type="NCBI Taxonomy" id="3088717"/>
    <lineage>
        <taxon>Bacteria</taxon>
        <taxon>Pseudomonadati</taxon>
        <taxon>Bdellovibrionota</taxon>
        <taxon>Bacteriovoracia</taxon>
        <taxon>Bacteriovoracales</taxon>
        <taxon>Bacteriovoracaceae</taxon>
        <taxon>Bacteriovorax</taxon>
    </lineage>
</organism>
<dbReference type="Pfam" id="PF00072">
    <property type="entry name" value="Response_reg"/>
    <property type="match status" value="1"/>
</dbReference>
<dbReference type="RefSeq" id="WP_323577955.1">
    <property type="nucleotide sequence ID" value="NZ_JAYGJQ010000002.1"/>
</dbReference>
<keyword evidence="3 9" id="KW-0489">Methyltransferase</keyword>
<name>A0ABU5VZQ4_9BACT</name>
<comment type="caution">
    <text evidence="9">The sequence shown here is derived from an EMBL/GenBank/DDBJ whole genome shotgun (WGS) entry which is preliminary data.</text>
</comment>
<dbReference type="InterPro" id="IPR029063">
    <property type="entry name" value="SAM-dependent_MTases_sf"/>
</dbReference>
<dbReference type="InterPro" id="IPR050903">
    <property type="entry name" value="Bact_Chemotaxis_MeTrfase"/>
</dbReference>
<dbReference type="SMART" id="SM00138">
    <property type="entry name" value="MeTrc"/>
    <property type="match status" value="1"/>
</dbReference>
<feature type="domain" description="CheR-type methyltransferase" evidence="8">
    <location>
        <begin position="17"/>
        <end position="286"/>
    </location>
</feature>
<dbReference type="SUPFAM" id="SSF53335">
    <property type="entry name" value="S-adenosyl-L-methionine-dependent methyltransferases"/>
    <property type="match status" value="1"/>
</dbReference>
<dbReference type="Gene3D" id="1.10.155.10">
    <property type="entry name" value="Chemotaxis receptor methyltransferase CheR, N-terminal domain"/>
    <property type="match status" value="1"/>
</dbReference>
<evidence type="ECO:0000313" key="10">
    <source>
        <dbReference type="Proteomes" id="UP001302274"/>
    </source>
</evidence>
<dbReference type="SMART" id="SM00448">
    <property type="entry name" value="REC"/>
    <property type="match status" value="1"/>
</dbReference>
<keyword evidence="4" id="KW-0808">Transferase</keyword>
<dbReference type="PANTHER" id="PTHR24422:SF26">
    <property type="entry name" value="CHEMOTAXIS PROTEIN METHYLTRANSFERASE"/>
    <property type="match status" value="1"/>
</dbReference>
<dbReference type="Gene3D" id="3.40.50.150">
    <property type="entry name" value="Vaccinia Virus protein VP39"/>
    <property type="match status" value="1"/>
</dbReference>
<dbReference type="EMBL" id="JAYGJQ010000002">
    <property type="protein sequence ID" value="MEA9357794.1"/>
    <property type="molecule type" value="Genomic_DNA"/>
</dbReference>
<dbReference type="InterPro" id="IPR022642">
    <property type="entry name" value="CheR_C"/>
</dbReference>
<dbReference type="GO" id="GO:0008168">
    <property type="term" value="F:methyltransferase activity"/>
    <property type="evidence" value="ECO:0007669"/>
    <property type="project" value="UniProtKB-KW"/>
</dbReference>
<feature type="modified residue" description="4-aspartylphosphate" evidence="6">
    <location>
        <position position="375"/>
    </location>
</feature>
<evidence type="ECO:0000256" key="6">
    <source>
        <dbReference type="PROSITE-ProRule" id="PRU00169"/>
    </source>
</evidence>
<dbReference type="Gene3D" id="3.40.50.2300">
    <property type="match status" value="1"/>
</dbReference>
<dbReference type="InterPro" id="IPR011006">
    <property type="entry name" value="CheY-like_superfamily"/>
</dbReference>
<dbReference type="PROSITE" id="PS50110">
    <property type="entry name" value="RESPONSE_REGULATORY"/>
    <property type="match status" value="1"/>
</dbReference>
<reference evidence="9 10" key="1">
    <citation type="submission" date="2023-11" db="EMBL/GenBank/DDBJ databases">
        <title>A Novel Polar Bacteriovorax (B. antarcticus) Isolated from the Biocrust in Antarctica.</title>
        <authorList>
            <person name="Mun W."/>
            <person name="Choi S.Y."/>
            <person name="Mitchell R.J."/>
        </authorList>
    </citation>
    <scope>NUCLEOTIDE SEQUENCE [LARGE SCALE GENOMIC DNA]</scope>
    <source>
        <strain evidence="9 10">PP10</strain>
    </source>
</reference>
<protein>
    <recommendedName>
        <fullName evidence="2">protein-glutamate O-methyltransferase</fullName>
        <ecNumber evidence="2">2.1.1.80</ecNumber>
    </recommendedName>
</protein>
<dbReference type="PROSITE" id="PS50123">
    <property type="entry name" value="CHER"/>
    <property type="match status" value="1"/>
</dbReference>
<dbReference type="Proteomes" id="UP001302274">
    <property type="component" value="Unassembled WGS sequence"/>
</dbReference>
<dbReference type="Pfam" id="PF03705">
    <property type="entry name" value="CheR_N"/>
    <property type="match status" value="1"/>
</dbReference>
<evidence type="ECO:0000256" key="1">
    <source>
        <dbReference type="ARBA" id="ARBA00001541"/>
    </source>
</evidence>
<comment type="catalytic activity">
    <reaction evidence="1">
        <text>L-glutamyl-[protein] + S-adenosyl-L-methionine = [protein]-L-glutamate 5-O-methyl ester + S-adenosyl-L-homocysteine</text>
        <dbReference type="Rhea" id="RHEA:24452"/>
        <dbReference type="Rhea" id="RHEA-COMP:10208"/>
        <dbReference type="Rhea" id="RHEA-COMP:10311"/>
        <dbReference type="ChEBI" id="CHEBI:29973"/>
        <dbReference type="ChEBI" id="CHEBI:57856"/>
        <dbReference type="ChEBI" id="CHEBI:59789"/>
        <dbReference type="ChEBI" id="CHEBI:82795"/>
        <dbReference type="EC" id="2.1.1.80"/>
    </reaction>
</comment>
<keyword evidence="10" id="KW-1185">Reference proteome</keyword>
<accession>A0ABU5VZQ4</accession>
<dbReference type="PRINTS" id="PR00996">
    <property type="entry name" value="CHERMTFRASE"/>
</dbReference>
<evidence type="ECO:0000313" key="9">
    <source>
        <dbReference type="EMBL" id="MEA9357794.1"/>
    </source>
</evidence>
<keyword evidence="5" id="KW-0949">S-adenosyl-L-methionine</keyword>
<dbReference type="InterPro" id="IPR022641">
    <property type="entry name" value="CheR_N"/>
</dbReference>
<dbReference type="Pfam" id="PF01739">
    <property type="entry name" value="CheR"/>
    <property type="match status" value="1"/>
</dbReference>
<evidence type="ECO:0000256" key="4">
    <source>
        <dbReference type="ARBA" id="ARBA00022679"/>
    </source>
</evidence>
<evidence type="ECO:0000256" key="2">
    <source>
        <dbReference type="ARBA" id="ARBA00012534"/>
    </source>
</evidence>
<dbReference type="PANTHER" id="PTHR24422">
    <property type="entry name" value="CHEMOTAXIS PROTEIN METHYLTRANSFERASE"/>
    <property type="match status" value="1"/>
</dbReference>
<gene>
    <name evidence="9" type="ORF">SHI21_16300</name>
</gene>
<dbReference type="EC" id="2.1.1.80" evidence="2"/>
<evidence type="ECO:0000259" key="7">
    <source>
        <dbReference type="PROSITE" id="PS50110"/>
    </source>
</evidence>
<evidence type="ECO:0000256" key="3">
    <source>
        <dbReference type="ARBA" id="ARBA00022603"/>
    </source>
</evidence>
<dbReference type="SUPFAM" id="SSF52172">
    <property type="entry name" value="CheY-like"/>
    <property type="match status" value="1"/>
</dbReference>
<dbReference type="GO" id="GO:0032259">
    <property type="term" value="P:methylation"/>
    <property type="evidence" value="ECO:0007669"/>
    <property type="project" value="UniProtKB-KW"/>
</dbReference>
<dbReference type="InterPro" id="IPR001789">
    <property type="entry name" value="Sig_transdc_resp-reg_receiver"/>
</dbReference>
<evidence type="ECO:0000256" key="5">
    <source>
        <dbReference type="ARBA" id="ARBA00022691"/>
    </source>
</evidence>
<proteinExistence type="predicted"/>